<accession>A0A067T561</accession>
<proteinExistence type="predicted"/>
<feature type="compositionally biased region" description="Low complexity" evidence="1">
    <location>
        <begin position="154"/>
        <end position="166"/>
    </location>
</feature>
<gene>
    <name evidence="2" type="ORF">GALMADRAFT_245371</name>
</gene>
<reference evidence="3" key="1">
    <citation type="journal article" date="2014" name="Proc. Natl. Acad. Sci. U.S.A.">
        <title>Extensive sampling of basidiomycete genomes demonstrates inadequacy of the white-rot/brown-rot paradigm for wood decay fungi.</title>
        <authorList>
            <person name="Riley R."/>
            <person name="Salamov A.A."/>
            <person name="Brown D.W."/>
            <person name="Nagy L.G."/>
            <person name="Floudas D."/>
            <person name="Held B.W."/>
            <person name="Levasseur A."/>
            <person name="Lombard V."/>
            <person name="Morin E."/>
            <person name="Otillar R."/>
            <person name="Lindquist E.A."/>
            <person name="Sun H."/>
            <person name="LaButti K.M."/>
            <person name="Schmutz J."/>
            <person name="Jabbour D."/>
            <person name="Luo H."/>
            <person name="Baker S.E."/>
            <person name="Pisabarro A.G."/>
            <person name="Walton J.D."/>
            <person name="Blanchette R.A."/>
            <person name="Henrissat B."/>
            <person name="Martin F."/>
            <person name="Cullen D."/>
            <person name="Hibbett D.S."/>
            <person name="Grigoriev I.V."/>
        </authorList>
    </citation>
    <scope>NUCLEOTIDE SEQUENCE [LARGE SCALE GENOMIC DNA]</scope>
    <source>
        <strain evidence="3">CBS 339.88</strain>
    </source>
</reference>
<dbReference type="Proteomes" id="UP000027222">
    <property type="component" value="Unassembled WGS sequence"/>
</dbReference>
<protein>
    <submittedName>
        <fullName evidence="2">Uncharacterized protein</fullName>
    </submittedName>
</protein>
<sequence>MHTPQHSLTSFISPRYPPSSEGSLAQSFRCQPQIENLTYRIGSLLNFLSAAQEILDSFTLPSSRFFISQKQIITLVELARKTLESAGIVLYLWASCPERFVAHKVAYIEMLRMLQANQELVDTNLQRRLRVLLMPLTSHFSASRGQDCQSLILPSSHTPSDSRSTSFNTHSVERTRRPSVSHEARSSSMLPPNEFPHPERVNSHPYNPYSISRRPPRLWHTNELASSSVTRRSRSQSPTRGSRHDADVKIDQENVAPEPVAFRQAPSRQRFGIFLTGKSSMLGNYNRKDRPGRPAH</sequence>
<name>A0A067T561_GALM3</name>
<organism evidence="2 3">
    <name type="scientific">Galerina marginata (strain CBS 339.88)</name>
    <dbReference type="NCBI Taxonomy" id="685588"/>
    <lineage>
        <taxon>Eukaryota</taxon>
        <taxon>Fungi</taxon>
        <taxon>Dikarya</taxon>
        <taxon>Basidiomycota</taxon>
        <taxon>Agaricomycotina</taxon>
        <taxon>Agaricomycetes</taxon>
        <taxon>Agaricomycetidae</taxon>
        <taxon>Agaricales</taxon>
        <taxon>Agaricineae</taxon>
        <taxon>Strophariaceae</taxon>
        <taxon>Galerina</taxon>
    </lineage>
</organism>
<dbReference type="HOGENOM" id="CLU_093921_0_0_1"/>
<keyword evidence="3" id="KW-1185">Reference proteome</keyword>
<feature type="compositionally biased region" description="Low complexity" evidence="1">
    <location>
        <begin position="226"/>
        <end position="240"/>
    </location>
</feature>
<evidence type="ECO:0000313" key="3">
    <source>
        <dbReference type="Proteomes" id="UP000027222"/>
    </source>
</evidence>
<evidence type="ECO:0000256" key="1">
    <source>
        <dbReference type="SAM" id="MobiDB-lite"/>
    </source>
</evidence>
<dbReference type="OrthoDB" id="2793736at2759"/>
<dbReference type="EMBL" id="KL142375">
    <property type="protein sequence ID" value="KDR78276.1"/>
    <property type="molecule type" value="Genomic_DNA"/>
</dbReference>
<evidence type="ECO:0000313" key="2">
    <source>
        <dbReference type="EMBL" id="KDR78276.1"/>
    </source>
</evidence>
<feature type="region of interest" description="Disordered" evidence="1">
    <location>
        <begin position="151"/>
        <end position="250"/>
    </location>
</feature>
<dbReference type="AlphaFoldDB" id="A0A067T561"/>
<feature type="compositionally biased region" description="Basic and acidic residues" evidence="1">
    <location>
        <begin position="171"/>
        <end position="185"/>
    </location>
</feature>